<dbReference type="InterPro" id="IPR025736">
    <property type="entry name" value="PucR_C-HTH_dom"/>
</dbReference>
<dbReference type="Gene3D" id="1.10.10.2840">
    <property type="entry name" value="PucR C-terminal helix-turn-helix domain"/>
    <property type="match status" value="1"/>
</dbReference>
<dbReference type="InterPro" id="IPR042070">
    <property type="entry name" value="PucR_C-HTH_sf"/>
</dbReference>
<protein>
    <submittedName>
        <fullName evidence="2">PucR family transcriptional regulator</fullName>
    </submittedName>
</protein>
<proteinExistence type="predicted"/>
<gene>
    <name evidence="2" type="ORF">ACFFHM_24505</name>
</gene>
<dbReference type="Proteomes" id="UP001589838">
    <property type="component" value="Unassembled WGS sequence"/>
</dbReference>
<reference evidence="2 3" key="1">
    <citation type="submission" date="2024-09" db="EMBL/GenBank/DDBJ databases">
        <authorList>
            <person name="Sun Q."/>
            <person name="Mori K."/>
        </authorList>
    </citation>
    <scope>NUCLEOTIDE SEQUENCE [LARGE SCALE GENOMIC DNA]</scope>
    <source>
        <strain evidence="2 3">NCAIM B.02610</strain>
    </source>
</reference>
<evidence type="ECO:0000259" key="1">
    <source>
        <dbReference type="Pfam" id="PF13556"/>
    </source>
</evidence>
<organism evidence="2 3">
    <name type="scientific">Halalkalibacter kiskunsagensis</name>
    <dbReference type="NCBI Taxonomy" id="1548599"/>
    <lineage>
        <taxon>Bacteria</taxon>
        <taxon>Bacillati</taxon>
        <taxon>Bacillota</taxon>
        <taxon>Bacilli</taxon>
        <taxon>Bacillales</taxon>
        <taxon>Bacillaceae</taxon>
        <taxon>Halalkalibacter</taxon>
    </lineage>
</organism>
<evidence type="ECO:0000313" key="2">
    <source>
        <dbReference type="EMBL" id="MFC0473580.1"/>
    </source>
</evidence>
<evidence type="ECO:0000313" key="3">
    <source>
        <dbReference type="Proteomes" id="UP001589838"/>
    </source>
</evidence>
<keyword evidence="3" id="KW-1185">Reference proteome</keyword>
<dbReference type="InterPro" id="IPR051448">
    <property type="entry name" value="CdaR-like_regulators"/>
</dbReference>
<dbReference type="Pfam" id="PF13556">
    <property type="entry name" value="HTH_30"/>
    <property type="match status" value="1"/>
</dbReference>
<dbReference type="EMBL" id="JBHLUX010000095">
    <property type="protein sequence ID" value="MFC0473580.1"/>
    <property type="molecule type" value="Genomic_DNA"/>
</dbReference>
<dbReference type="PANTHER" id="PTHR33744">
    <property type="entry name" value="CARBOHYDRATE DIACID REGULATOR"/>
    <property type="match status" value="1"/>
</dbReference>
<sequence>MTQTLAKLMDEPDLLSTLQAYFDHQLSIKATASSLHIHINTLHYRLKRVQELSGCSIKETKGLVTLFIVLWYYHDSIR</sequence>
<comment type="caution">
    <text evidence="2">The sequence shown here is derived from an EMBL/GenBank/DDBJ whole genome shotgun (WGS) entry which is preliminary data.</text>
</comment>
<name>A0ABV6KJU5_9BACI</name>
<dbReference type="RefSeq" id="WP_335962925.1">
    <property type="nucleotide sequence ID" value="NZ_JAXBLX010000037.1"/>
</dbReference>
<feature type="domain" description="PucR C-terminal helix-turn-helix" evidence="1">
    <location>
        <begin position="14"/>
        <end position="70"/>
    </location>
</feature>
<accession>A0ABV6KJU5</accession>